<comment type="caution">
    <text evidence="1">The sequence shown here is derived from an EMBL/GenBank/DDBJ whole genome shotgun (WGS) entry which is preliminary data.</text>
</comment>
<accession>A0A9R1UQ83</accession>
<proteinExistence type="predicted"/>
<organism evidence="1 2">
    <name type="scientific">Lactuca sativa</name>
    <name type="common">Garden lettuce</name>
    <dbReference type="NCBI Taxonomy" id="4236"/>
    <lineage>
        <taxon>Eukaryota</taxon>
        <taxon>Viridiplantae</taxon>
        <taxon>Streptophyta</taxon>
        <taxon>Embryophyta</taxon>
        <taxon>Tracheophyta</taxon>
        <taxon>Spermatophyta</taxon>
        <taxon>Magnoliopsida</taxon>
        <taxon>eudicotyledons</taxon>
        <taxon>Gunneridae</taxon>
        <taxon>Pentapetalae</taxon>
        <taxon>asterids</taxon>
        <taxon>campanulids</taxon>
        <taxon>Asterales</taxon>
        <taxon>Asteraceae</taxon>
        <taxon>Cichorioideae</taxon>
        <taxon>Cichorieae</taxon>
        <taxon>Lactucinae</taxon>
        <taxon>Lactuca</taxon>
    </lineage>
</organism>
<dbReference type="EMBL" id="NBSK02000008">
    <property type="protein sequence ID" value="KAJ0191705.1"/>
    <property type="molecule type" value="Genomic_DNA"/>
</dbReference>
<evidence type="ECO:0000313" key="1">
    <source>
        <dbReference type="EMBL" id="KAJ0191705.1"/>
    </source>
</evidence>
<gene>
    <name evidence="1" type="ORF">LSAT_V11C800438430</name>
</gene>
<dbReference type="AlphaFoldDB" id="A0A9R1UQ83"/>
<evidence type="ECO:0008006" key="3">
    <source>
        <dbReference type="Google" id="ProtNLM"/>
    </source>
</evidence>
<dbReference type="Proteomes" id="UP000235145">
    <property type="component" value="Unassembled WGS sequence"/>
</dbReference>
<name>A0A9R1UQ83_LACSA</name>
<reference evidence="1 2" key="1">
    <citation type="journal article" date="2017" name="Nat. Commun.">
        <title>Genome assembly with in vitro proximity ligation data and whole-genome triplication in lettuce.</title>
        <authorList>
            <person name="Reyes-Chin-Wo S."/>
            <person name="Wang Z."/>
            <person name="Yang X."/>
            <person name="Kozik A."/>
            <person name="Arikit S."/>
            <person name="Song C."/>
            <person name="Xia L."/>
            <person name="Froenicke L."/>
            <person name="Lavelle D.O."/>
            <person name="Truco M.J."/>
            <person name="Xia R."/>
            <person name="Zhu S."/>
            <person name="Xu C."/>
            <person name="Xu H."/>
            <person name="Xu X."/>
            <person name="Cox K."/>
            <person name="Korf I."/>
            <person name="Meyers B.C."/>
            <person name="Michelmore R.W."/>
        </authorList>
    </citation>
    <scope>NUCLEOTIDE SEQUENCE [LARGE SCALE GENOMIC DNA]</scope>
    <source>
        <strain evidence="2">cv. Salinas</strain>
        <tissue evidence="1">Seedlings</tissue>
    </source>
</reference>
<evidence type="ECO:0000313" key="2">
    <source>
        <dbReference type="Proteomes" id="UP000235145"/>
    </source>
</evidence>
<keyword evidence="2" id="KW-1185">Reference proteome</keyword>
<protein>
    <recommendedName>
        <fullName evidence="3">Retrovirus-related Pol polyprotein from transposon TNT 1-94</fullName>
    </recommendedName>
</protein>
<sequence length="199" mass="22729">MCDGKTTYELLKGGKPGISYFHVFGCVCYILNQRDQRSRFEAKDDEWVFLVYCSMSKLPGKLLISHSMKTHSFIHDRIDHPSSIVNELTFRPLDVVPNFLLNDTKPIVPNIDQIFNSQPNSKDQPIVSEETEPYNQEDYVPNNTNECSNPRILHDNIESQIIGDINSGILTRSRVNSNVCMFVNFVSMIKPNNVVDAMK</sequence>